<reference evidence="6 7" key="1">
    <citation type="submission" date="2016-12" db="EMBL/GenBank/DDBJ databases">
        <title>The genomes of Aspergillus section Nigri reveals drivers in fungal speciation.</title>
        <authorList>
            <consortium name="DOE Joint Genome Institute"/>
            <person name="Vesth T.C."/>
            <person name="Nybo J."/>
            <person name="Theobald S."/>
            <person name="Brandl J."/>
            <person name="Frisvad J.C."/>
            <person name="Nielsen K.F."/>
            <person name="Lyhne E.K."/>
            <person name="Kogle M.E."/>
            <person name="Kuo A."/>
            <person name="Riley R."/>
            <person name="Clum A."/>
            <person name="Nolan M."/>
            <person name="Lipzen A."/>
            <person name="Salamov A."/>
            <person name="Henrissat B."/>
            <person name="Wiebenga A."/>
            <person name="De Vries R.P."/>
            <person name="Grigoriev I.V."/>
            <person name="Mortensen U.H."/>
            <person name="Andersen M.R."/>
            <person name="Baker S.E."/>
        </authorList>
    </citation>
    <scope>NUCLEOTIDE SEQUENCE [LARGE SCALE GENOMIC DNA]</scope>
    <source>
        <strain evidence="6 7">IBT 23096</strain>
    </source>
</reference>
<feature type="domain" description="THIF-type NAD/FAD binding fold" evidence="5">
    <location>
        <begin position="19"/>
        <end position="548"/>
    </location>
</feature>
<dbReference type="AlphaFoldDB" id="A0A2I2G3R5"/>
<sequence>MTEDFPGALVGPSSKERKYDRQLRLWAASGQQALEDSRVLLINNDGPWTSQDSGVAGVAGVETLKNLVLPGIGGFTIVDPAVVSEADLGVNFFLEEESLGKSRAEETCRWLKELNPDVDGSFYSKPVTELLPDPGFLPLHKLVVVSGPIKGSSLDAICDAAREYNIPVLYLRSVGFYSSFSVQLPALFPIVETHPDPETTQDLRLLTPWPELSAAAERIGKLDSMDDHQHGHVPYLLLLLHHLEQWKQTHDGKVPSNYKEKTEFRELVRSSARTKNPEGGEENYDEAVAAVLKALNPFSLRSSIREIFEAEECRNLKPESTDFWIIAAAVREFYEKHKVLPLPGSLPDMKAQSADYVSLQNIYKAKAKKDVEEVTNIVRKLESQLEGCRFLEVQPKEIEVFCKNAAHIKVINGRAIPRVDGDAHTLKTIRNNLSNEESLIPIYIAFQALDGVVTEVQEKNTAGSLEDETTWNGQITRIVNALNRDDPSAVDEDAYQRILDAVQELRRTEGGELHNISALTGGLVAQEVLKVLTRQYVPLDNTSIFDGTRSRSEMYRL</sequence>
<dbReference type="SUPFAM" id="SSF69572">
    <property type="entry name" value="Activating enzymes of the ubiquitin-like proteins"/>
    <property type="match status" value="1"/>
</dbReference>
<evidence type="ECO:0000313" key="6">
    <source>
        <dbReference type="EMBL" id="PLB47522.1"/>
    </source>
</evidence>
<proteinExistence type="inferred from homology"/>
<gene>
    <name evidence="6" type="ORF">P170DRAFT_510354</name>
</gene>
<dbReference type="GO" id="GO:0005737">
    <property type="term" value="C:cytoplasm"/>
    <property type="evidence" value="ECO:0007669"/>
    <property type="project" value="TreeGrafter"/>
</dbReference>
<dbReference type="OrthoDB" id="1708823at2759"/>
<dbReference type="PANTHER" id="PTHR10953">
    <property type="entry name" value="UBIQUITIN-ACTIVATING ENZYME E1"/>
    <property type="match status" value="1"/>
</dbReference>
<evidence type="ECO:0000313" key="7">
    <source>
        <dbReference type="Proteomes" id="UP000234275"/>
    </source>
</evidence>
<dbReference type="InterPro" id="IPR035985">
    <property type="entry name" value="Ubiquitin-activating_enz"/>
</dbReference>
<keyword evidence="7" id="KW-1185">Reference proteome</keyword>
<dbReference type="STRING" id="1392250.A0A2I2G3R5"/>
<dbReference type="PIRSF" id="PIRSF039099">
    <property type="entry name" value="APP-BP1"/>
    <property type="match status" value="1"/>
</dbReference>
<dbReference type="InterPro" id="IPR000594">
    <property type="entry name" value="ThiF_NAD_FAD-bd"/>
</dbReference>
<dbReference type="RefSeq" id="XP_024702824.1">
    <property type="nucleotide sequence ID" value="XM_024854773.1"/>
</dbReference>
<dbReference type="PANTHER" id="PTHR10953:SF29">
    <property type="entry name" value="NEDD8-ACTIVATING ENZYME E1 REGULATORY SUBUNIT"/>
    <property type="match status" value="1"/>
</dbReference>
<evidence type="ECO:0000256" key="1">
    <source>
        <dbReference type="ARBA" id="ARBA00005032"/>
    </source>
</evidence>
<keyword evidence="3 4" id="KW-0833">Ubl conjugation pathway</keyword>
<dbReference type="UniPathway" id="UPA00885"/>
<comment type="function">
    <text evidence="4">Regulatory subunit of the dimeric UBA3-ULA1 E1 enzyme.</text>
</comment>
<name>A0A2I2G3R5_9EURO</name>
<dbReference type="InterPro" id="IPR045886">
    <property type="entry name" value="ThiF/MoeB/HesA"/>
</dbReference>
<evidence type="ECO:0000256" key="4">
    <source>
        <dbReference type="PIRNR" id="PIRNR039099"/>
    </source>
</evidence>
<dbReference type="Pfam" id="PF00899">
    <property type="entry name" value="ThiF"/>
    <property type="match status" value="1"/>
</dbReference>
<dbReference type="GO" id="GO:0019781">
    <property type="term" value="F:NEDD8 activating enzyme activity"/>
    <property type="evidence" value="ECO:0007669"/>
    <property type="project" value="UniProtKB-UniRule"/>
</dbReference>
<comment type="pathway">
    <text evidence="1 4">Protein modification; protein neddylation.</text>
</comment>
<protein>
    <recommendedName>
        <fullName evidence="4">NEDD8-activating enzyme E1 regulatory subunit</fullName>
    </recommendedName>
</protein>
<evidence type="ECO:0000259" key="5">
    <source>
        <dbReference type="Pfam" id="PF00899"/>
    </source>
</evidence>
<dbReference type="FunFam" id="3.40.50.720:FF:000451">
    <property type="entry name" value="NEDD8-activating enzyme E1 regulatory subunit"/>
    <property type="match status" value="1"/>
</dbReference>
<dbReference type="FunFam" id="3.40.50.720:FF:000721">
    <property type="entry name" value="NEDD8-activating enzyme E1 regulatory subunit"/>
    <property type="match status" value="1"/>
</dbReference>
<evidence type="ECO:0000256" key="3">
    <source>
        <dbReference type="ARBA" id="ARBA00022786"/>
    </source>
</evidence>
<dbReference type="CDD" id="cd01493">
    <property type="entry name" value="APPBP1_RUB"/>
    <property type="match status" value="1"/>
</dbReference>
<dbReference type="GO" id="GO:0045116">
    <property type="term" value="P:protein neddylation"/>
    <property type="evidence" value="ECO:0007669"/>
    <property type="project" value="UniProtKB-UniRule"/>
</dbReference>
<dbReference type="EMBL" id="MSFO01000005">
    <property type="protein sequence ID" value="PLB47522.1"/>
    <property type="molecule type" value="Genomic_DNA"/>
</dbReference>
<dbReference type="Gene3D" id="3.40.50.720">
    <property type="entry name" value="NAD(P)-binding Rossmann-like Domain"/>
    <property type="match status" value="2"/>
</dbReference>
<organism evidence="6 7">
    <name type="scientific">Aspergillus steynii IBT 23096</name>
    <dbReference type="NCBI Taxonomy" id="1392250"/>
    <lineage>
        <taxon>Eukaryota</taxon>
        <taxon>Fungi</taxon>
        <taxon>Dikarya</taxon>
        <taxon>Ascomycota</taxon>
        <taxon>Pezizomycotina</taxon>
        <taxon>Eurotiomycetes</taxon>
        <taxon>Eurotiomycetidae</taxon>
        <taxon>Eurotiales</taxon>
        <taxon>Aspergillaceae</taxon>
        <taxon>Aspergillus</taxon>
        <taxon>Aspergillus subgen. Circumdati</taxon>
    </lineage>
</organism>
<comment type="similarity">
    <text evidence="2 4">Belongs to the ubiquitin-activating E1 family. ULA1 subfamily.</text>
</comment>
<comment type="caution">
    <text evidence="6">The sequence shown here is derived from an EMBL/GenBank/DDBJ whole genome shotgun (WGS) entry which is preliminary data.</text>
</comment>
<accession>A0A2I2G3R5</accession>
<dbReference type="InterPro" id="IPR030667">
    <property type="entry name" value="APP-BP1"/>
</dbReference>
<dbReference type="VEuPathDB" id="FungiDB:P170DRAFT_510354"/>
<dbReference type="Proteomes" id="UP000234275">
    <property type="component" value="Unassembled WGS sequence"/>
</dbReference>
<dbReference type="GeneID" id="36562479"/>
<evidence type="ECO:0000256" key="2">
    <source>
        <dbReference type="ARBA" id="ARBA00006868"/>
    </source>
</evidence>